<dbReference type="AlphaFoldDB" id="A0A940T3F0"/>
<organism evidence="4 5">
    <name type="scientific">Leucobacter exalbidus</name>
    <dbReference type="NCBI Taxonomy" id="662960"/>
    <lineage>
        <taxon>Bacteria</taxon>
        <taxon>Bacillati</taxon>
        <taxon>Actinomycetota</taxon>
        <taxon>Actinomycetes</taxon>
        <taxon>Micrococcales</taxon>
        <taxon>Microbacteriaceae</taxon>
        <taxon>Leucobacter</taxon>
    </lineage>
</organism>
<evidence type="ECO:0000313" key="4">
    <source>
        <dbReference type="EMBL" id="MBP1326087.1"/>
    </source>
</evidence>
<dbReference type="Pfam" id="PF00535">
    <property type="entry name" value="Glycos_transf_2"/>
    <property type="match status" value="1"/>
</dbReference>
<name>A0A940T3F0_9MICO</name>
<keyword evidence="5" id="KW-1185">Reference proteome</keyword>
<evidence type="ECO:0000256" key="1">
    <source>
        <dbReference type="ARBA" id="ARBA00022676"/>
    </source>
</evidence>
<dbReference type="CDD" id="cd00761">
    <property type="entry name" value="Glyco_tranf_GTA_type"/>
    <property type="match status" value="1"/>
</dbReference>
<dbReference type="InterPro" id="IPR001173">
    <property type="entry name" value="Glyco_trans_2-like"/>
</dbReference>
<protein>
    <submittedName>
        <fullName evidence="4">Glycosyltransferase involved in cell wall biosynthesis</fullName>
    </submittedName>
</protein>
<evidence type="ECO:0000313" key="5">
    <source>
        <dbReference type="Proteomes" id="UP000675163"/>
    </source>
</evidence>
<comment type="caution">
    <text evidence="4">The sequence shown here is derived from an EMBL/GenBank/DDBJ whole genome shotgun (WGS) entry which is preliminary data.</text>
</comment>
<dbReference type="PROSITE" id="PS51257">
    <property type="entry name" value="PROKAR_LIPOPROTEIN"/>
    <property type="match status" value="1"/>
</dbReference>
<evidence type="ECO:0000256" key="2">
    <source>
        <dbReference type="ARBA" id="ARBA00022679"/>
    </source>
</evidence>
<dbReference type="InterPro" id="IPR029044">
    <property type="entry name" value="Nucleotide-diphossugar_trans"/>
</dbReference>
<dbReference type="PANTHER" id="PTHR22916:SF51">
    <property type="entry name" value="GLYCOSYLTRANSFERASE EPSH-RELATED"/>
    <property type="match status" value="1"/>
</dbReference>
<dbReference type="GO" id="GO:0016757">
    <property type="term" value="F:glycosyltransferase activity"/>
    <property type="evidence" value="ECO:0007669"/>
    <property type="project" value="UniProtKB-KW"/>
</dbReference>
<accession>A0A940T3F0</accession>
<keyword evidence="2" id="KW-0808">Transferase</keyword>
<evidence type="ECO:0000259" key="3">
    <source>
        <dbReference type="Pfam" id="PF00535"/>
    </source>
</evidence>
<dbReference type="Proteomes" id="UP000675163">
    <property type="component" value="Unassembled WGS sequence"/>
</dbReference>
<sequence>MSKVLTTSINRTVDDWDALQPVFSAVFACYKVAAYLPEMLASLDAQTIDPDLCELIFVIDGCPEDSEGVVRQWMDGTRFPVRVISKENGGVASARNAGVSYARGEWITTPDPDDWLAPDYFEQMLVAAQEFADETMFVARIQMKSAGGRNLEHPLDYRNISTTPRLVDLQLTPRDIHTLGGVVFVNRALLVKAGLRFDENIAQASDTHFVARFLLLNGAKYVLVPGAVYEYRQRADSSGLVASQIKQISRHLNTFGYTHSDLISAAKVNGDEIPQWLANVMLYFTFMLFRRDLRGDTITRSYDPEDLKQVREHIRSNLKTIGPSNIAGFNVIDLAPAIRGAWLAACDALDASRPYVLNKDHGANRVRLGIITSSGATQVSVAPISAAAPISQSFREIRILGELWCYELVLLMPGTTQELPSLIVGQSTVQASQRPEDAFVMAHEEADKSYATEQAVAQKVSGLRALYRAGRRLYWQLSGRKAYWVVNYNADHQKKLVALVQSLATASGKRSVHVIASAKQLDKAKTIFEGIRVVPRDSAEHRFSLEHARFNVVVSVNAQTILPFGSEPLPKSGSIVYFDAGAKIDRAVLPSVDLVITESQEERALFTGPRSEYSFTEVEVKLISNVADVPGTVKG</sequence>
<dbReference type="Gene3D" id="3.90.550.10">
    <property type="entry name" value="Spore Coat Polysaccharide Biosynthesis Protein SpsA, Chain A"/>
    <property type="match status" value="1"/>
</dbReference>
<dbReference type="SUPFAM" id="SSF53448">
    <property type="entry name" value="Nucleotide-diphospho-sugar transferases"/>
    <property type="match status" value="1"/>
</dbReference>
<gene>
    <name evidence="4" type="ORF">JOF28_001319</name>
</gene>
<feature type="domain" description="Glycosyltransferase 2-like" evidence="3">
    <location>
        <begin position="24"/>
        <end position="157"/>
    </location>
</feature>
<proteinExistence type="predicted"/>
<dbReference type="RefSeq" id="WP_209705049.1">
    <property type="nucleotide sequence ID" value="NZ_JAFIDA010000001.1"/>
</dbReference>
<dbReference type="PANTHER" id="PTHR22916">
    <property type="entry name" value="GLYCOSYLTRANSFERASE"/>
    <property type="match status" value="1"/>
</dbReference>
<keyword evidence="1" id="KW-0328">Glycosyltransferase</keyword>
<reference evidence="4" key="1">
    <citation type="submission" date="2021-02" db="EMBL/GenBank/DDBJ databases">
        <title>Sequencing the genomes of 1000 actinobacteria strains.</title>
        <authorList>
            <person name="Klenk H.-P."/>
        </authorList>
    </citation>
    <scope>NUCLEOTIDE SEQUENCE</scope>
    <source>
        <strain evidence="4">DSM 22850</strain>
    </source>
</reference>
<dbReference type="EMBL" id="JAFIDA010000001">
    <property type="protein sequence ID" value="MBP1326087.1"/>
    <property type="molecule type" value="Genomic_DNA"/>
</dbReference>